<dbReference type="PANTHER" id="PTHR11455">
    <property type="entry name" value="CRYPTOCHROME"/>
    <property type="match status" value="1"/>
</dbReference>
<feature type="binding site" evidence="6">
    <location>
        <begin position="379"/>
        <end position="381"/>
    </location>
    <ligand>
        <name>FAD</name>
        <dbReference type="ChEBI" id="CHEBI:57692"/>
    </ligand>
</feature>
<accession>A0A1M4XR09</accession>
<evidence type="ECO:0000259" key="9">
    <source>
        <dbReference type="PROSITE" id="PS51645"/>
    </source>
</evidence>
<dbReference type="GO" id="GO:0000719">
    <property type="term" value="P:photoreactive repair"/>
    <property type="evidence" value="ECO:0007669"/>
    <property type="project" value="TreeGrafter"/>
</dbReference>
<dbReference type="InterPro" id="IPR002081">
    <property type="entry name" value="Cryptochrome/DNA_photolyase_1"/>
</dbReference>
<dbReference type="InterPro" id="IPR036155">
    <property type="entry name" value="Crypto/Photolyase_N_sf"/>
</dbReference>
<evidence type="ECO:0000256" key="5">
    <source>
        <dbReference type="ARBA" id="ARBA00022991"/>
    </source>
</evidence>
<dbReference type="Gene3D" id="1.25.40.80">
    <property type="match status" value="1"/>
</dbReference>
<dbReference type="InterPro" id="IPR005101">
    <property type="entry name" value="Cryptochr/Photolyase_FAD-bd"/>
</dbReference>
<dbReference type="SUPFAM" id="SSF48173">
    <property type="entry name" value="Cryptochrome/photolyase FAD-binding domain"/>
    <property type="match status" value="1"/>
</dbReference>
<evidence type="ECO:0000256" key="7">
    <source>
        <dbReference type="PIRSR" id="PIRSR602081-2"/>
    </source>
</evidence>
<dbReference type="Gene3D" id="1.10.579.10">
    <property type="entry name" value="DNA Cyclobutane Dipyrimidine Photolyase, subunit A, domain 3"/>
    <property type="match status" value="1"/>
</dbReference>
<dbReference type="Gene3D" id="3.40.50.620">
    <property type="entry name" value="HUPs"/>
    <property type="match status" value="1"/>
</dbReference>
<comment type="function">
    <text evidence="8">May have a photoreceptor function.</text>
</comment>
<keyword evidence="4 6" id="KW-0274">FAD</keyword>
<keyword evidence="11" id="KW-1185">Reference proteome</keyword>
<dbReference type="NCBIfam" id="TIGR02765">
    <property type="entry name" value="crypto_DASH"/>
    <property type="match status" value="1"/>
</dbReference>
<feature type="site" description="Electron transfer via tryptophanyl radical" evidence="7">
    <location>
        <position position="389"/>
    </location>
</feature>
<organism evidence="10 11">
    <name type="scientific">Flavobacterium fontis</name>
    <dbReference type="NCBI Taxonomy" id="1124188"/>
    <lineage>
        <taxon>Bacteria</taxon>
        <taxon>Pseudomonadati</taxon>
        <taxon>Bacteroidota</taxon>
        <taxon>Flavobacteriia</taxon>
        <taxon>Flavobacteriales</taxon>
        <taxon>Flavobacteriaceae</taxon>
        <taxon>Flavobacterium</taxon>
    </lineage>
</organism>
<dbReference type="OrthoDB" id="9772484at2"/>
<dbReference type="Pfam" id="PF00875">
    <property type="entry name" value="DNA_photolyase"/>
    <property type="match status" value="1"/>
</dbReference>
<evidence type="ECO:0000256" key="1">
    <source>
        <dbReference type="ARBA" id="ARBA00005862"/>
    </source>
</evidence>
<keyword evidence="3 6" id="KW-0285">Flavoprotein</keyword>
<evidence type="ECO:0000256" key="4">
    <source>
        <dbReference type="ARBA" id="ARBA00022827"/>
    </source>
</evidence>
<feature type="site" description="Electron transfer via tryptophanyl radical" evidence="7">
    <location>
        <position position="366"/>
    </location>
</feature>
<protein>
    <recommendedName>
        <fullName evidence="2 8">Cryptochrome DASH</fullName>
    </recommendedName>
</protein>
<comment type="similarity">
    <text evidence="1 8">Belongs to the DNA photolyase class-1 family.</text>
</comment>
<proteinExistence type="inferred from homology"/>
<keyword evidence="5 8" id="KW-0157">Chromophore</keyword>
<dbReference type="InterPro" id="IPR014133">
    <property type="entry name" value="Cry_DASH"/>
</dbReference>
<dbReference type="InterPro" id="IPR006050">
    <property type="entry name" value="DNA_photolyase_N"/>
</dbReference>
<evidence type="ECO:0000313" key="11">
    <source>
        <dbReference type="Proteomes" id="UP000184147"/>
    </source>
</evidence>
<dbReference type="InterPro" id="IPR036134">
    <property type="entry name" value="Crypto/Photolyase_FAD-like_sf"/>
</dbReference>
<dbReference type="RefSeq" id="WP_073361461.1">
    <property type="nucleotide sequence ID" value="NZ_FQVQ01000002.1"/>
</dbReference>
<dbReference type="GO" id="GO:0003904">
    <property type="term" value="F:deoxyribodipyrimidine photo-lyase activity"/>
    <property type="evidence" value="ECO:0007669"/>
    <property type="project" value="TreeGrafter"/>
</dbReference>
<dbReference type="PROSITE" id="PS51645">
    <property type="entry name" value="PHR_CRY_ALPHA_BETA"/>
    <property type="match status" value="1"/>
</dbReference>
<dbReference type="InterPro" id="IPR014729">
    <property type="entry name" value="Rossmann-like_a/b/a_fold"/>
</dbReference>
<evidence type="ECO:0000256" key="2">
    <source>
        <dbReference type="ARBA" id="ARBA00017881"/>
    </source>
</evidence>
<dbReference type="AlphaFoldDB" id="A0A1M4XR09"/>
<dbReference type="PRINTS" id="PR00147">
    <property type="entry name" value="DNAPHOTLYASE"/>
</dbReference>
<dbReference type="GO" id="GO:0003677">
    <property type="term" value="F:DNA binding"/>
    <property type="evidence" value="ECO:0007669"/>
    <property type="project" value="TreeGrafter"/>
</dbReference>
<feature type="binding site" evidence="6">
    <location>
        <begin position="242"/>
        <end position="246"/>
    </location>
    <ligand>
        <name>FAD</name>
        <dbReference type="ChEBI" id="CHEBI:57692"/>
    </ligand>
</feature>
<feature type="site" description="Electron transfer via tryptophanyl radical" evidence="7">
    <location>
        <position position="313"/>
    </location>
</feature>
<dbReference type="SUPFAM" id="SSF52425">
    <property type="entry name" value="Cryptochrome/photolyase, N-terminal domain"/>
    <property type="match status" value="1"/>
</dbReference>
<feature type="domain" description="Photolyase/cryptochrome alpha/beta" evidence="9">
    <location>
        <begin position="1"/>
        <end position="133"/>
    </location>
</feature>
<dbReference type="Pfam" id="PF03441">
    <property type="entry name" value="FAD_binding_7"/>
    <property type="match status" value="1"/>
</dbReference>
<evidence type="ECO:0000256" key="8">
    <source>
        <dbReference type="RuleBase" id="RU367151"/>
    </source>
</evidence>
<feature type="binding site" evidence="6">
    <location>
        <begin position="282"/>
        <end position="289"/>
    </location>
    <ligand>
        <name>FAD</name>
        <dbReference type="ChEBI" id="CHEBI:57692"/>
    </ligand>
</feature>
<gene>
    <name evidence="10" type="ORF">SAMN05444377_102137</name>
</gene>
<evidence type="ECO:0000256" key="6">
    <source>
        <dbReference type="PIRSR" id="PIRSR602081-1"/>
    </source>
</evidence>
<dbReference type="EMBL" id="FQVQ01000002">
    <property type="protein sequence ID" value="SHE95703.1"/>
    <property type="molecule type" value="Genomic_DNA"/>
</dbReference>
<evidence type="ECO:0000256" key="3">
    <source>
        <dbReference type="ARBA" id="ARBA00022630"/>
    </source>
</evidence>
<comment type="cofactor">
    <cofactor evidence="8">
        <name>(6R)-5,10-methylene-5,6,7,8-tetrahydrofolate</name>
        <dbReference type="ChEBI" id="CHEBI:15636"/>
    </cofactor>
    <text evidence="8">Binds 1 5,10-methenyltetrahydrofolate (MTHF) per subunit.</text>
</comment>
<name>A0A1M4XR09_9FLAO</name>
<evidence type="ECO:0000313" key="10">
    <source>
        <dbReference type="EMBL" id="SHE95703.1"/>
    </source>
</evidence>
<dbReference type="STRING" id="1124188.SAMN05444377_102137"/>
<comment type="cofactor">
    <cofactor evidence="6 8">
        <name>FAD</name>
        <dbReference type="ChEBI" id="CHEBI:57692"/>
    </cofactor>
    <text evidence="6 8">Binds 1 FAD per subunit.</text>
</comment>
<feature type="binding site" evidence="6">
    <location>
        <position position="229"/>
    </location>
    <ligand>
        <name>FAD</name>
        <dbReference type="ChEBI" id="CHEBI:57692"/>
    </ligand>
</feature>
<dbReference type="PANTHER" id="PTHR11455:SF22">
    <property type="entry name" value="CRYPTOCHROME DASH"/>
    <property type="match status" value="1"/>
</dbReference>
<keyword evidence="10" id="KW-0456">Lyase</keyword>
<sequence length="425" mass="50235">MKHLVWFRNDLRTEDQYALWKATQQAEKVIGVYCFDPRHFALTPYGFPKTGAYRAQFLWESVRALKRNLEALNIPLWVFYGEPETTIPELVKTHGITTLFTTHEWTSEERKVTDALKVQMPRIAFHELQDGFLFHPEDIPYPAAKEIPEIFTEFRKKCEKLSKIRPLVEPKAMPKSNYEITPELPTLASCGITPQSADKRTAFPFKGGENKALARLEDYFYTTENLSQYKQTRNGLIGADYSSKFSPWLAHGCISPRKIYWEVQQYEAEICKNEDTYWLIFELIWRDYFRYISQKHGNKIFQLNGIVKQKYEWEFNARKFEKWTQGKTPEPFVNANMKELAATGFMSNRGRQNVASFWAKEWEQDWRAGAAWFESLLIDYDVHSNYGNWLYNSGVGNDPRDRKFNIRRQAEMYDPKNEYQDLWNT</sequence>
<dbReference type="GO" id="GO:0071949">
    <property type="term" value="F:FAD binding"/>
    <property type="evidence" value="ECO:0007669"/>
    <property type="project" value="TreeGrafter"/>
</dbReference>
<reference evidence="10 11" key="1">
    <citation type="submission" date="2016-11" db="EMBL/GenBank/DDBJ databases">
        <authorList>
            <person name="Jaros S."/>
            <person name="Januszkiewicz K."/>
            <person name="Wedrychowicz H."/>
        </authorList>
    </citation>
    <scope>NUCLEOTIDE SEQUENCE [LARGE SCALE GENOMIC DNA]</scope>
    <source>
        <strain evidence="10 11">DSM 25660</strain>
    </source>
</reference>
<dbReference type="Proteomes" id="UP000184147">
    <property type="component" value="Unassembled WGS sequence"/>
</dbReference>